<protein>
    <submittedName>
        <fullName evidence="1">Uncharacterized protein</fullName>
    </submittedName>
</protein>
<keyword evidence="2" id="KW-1185">Reference proteome</keyword>
<evidence type="ECO:0000313" key="1">
    <source>
        <dbReference type="EMBL" id="ETE67027.1"/>
    </source>
</evidence>
<dbReference type="Proteomes" id="UP000018936">
    <property type="component" value="Unassembled WGS sequence"/>
</dbReference>
<accession>V8NZM2</accession>
<comment type="caution">
    <text evidence="1">The sequence shown here is derived from an EMBL/GenBank/DDBJ whole genome shotgun (WGS) entry which is preliminary data.</text>
</comment>
<evidence type="ECO:0000313" key="2">
    <source>
        <dbReference type="Proteomes" id="UP000018936"/>
    </source>
</evidence>
<organism evidence="1 2">
    <name type="scientific">Ophiophagus hannah</name>
    <name type="common">King cobra</name>
    <name type="synonym">Naja hannah</name>
    <dbReference type="NCBI Taxonomy" id="8665"/>
    <lineage>
        <taxon>Eukaryota</taxon>
        <taxon>Metazoa</taxon>
        <taxon>Chordata</taxon>
        <taxon>Craniata</taxon>
        <taxon>Vertebrata</taxon>
        <taxon>Euteleostomi</taxon>
        <taxon>Lepidosauria</taxon>
        <taxon>Squamata</taxon>
        <taxon>Bifurcata</taxon>
        <taxon>Unidentata</taxon>
        <taxon>Episquamata</taxon>
        <taxon>Toxicofera</taxon>
        <taxon>Serpentes</taxon>
        <taxon>Colubroidea</taxon>
        <taxon>Elapidae</taxon>
        <taxon>Elapinae</taxon>
        <taxon>Ophiophagus</taxon>
    </lineage>
</organism>
<gene>
    <name evidence="1" type="ORF">L345_07187</name>
</gene>
<dbReference type="OrthoDB" id="20949at2759"/>
<dbReference type="AlphaFoldDB" id="V8NZM2"/>
<name>V8NZM2_OPHHA</name>
<feature type="non-terminal residue" evidence="1">
    <location>
        <position position="1"/>
    </location>
</feature>
<sequence>MAWLQGEWGGFSGTINVSFPKFRRLKKEVISEVCQEACQSQGKPGKKCGHQEFIEWLSRLEQNKFLLCFINLDKKREWEMMYRVKPDVTKGREMERSLQRIATGVVSHLNLLFLQSDYYVALASTWLYRAACTNHAKKYVEN</sequence>
<proteinExistence type="predicted"/>
<dbReference type="EMBL" id="AZIM01001410">
    <property type="protein sequence ID" value="ETE67027.1"/>
    <property type="molecule type" value="Genomic_DNA"/>
</dbReference>
<reference evidence="1 2" key="1">
    <citation type="journal article" date="2013" name="Proc. Natl. Acad. Sci. U.S.A.">
        <title>The king cobra genome reveals dynamic gene evolution and adaptation in the snake venom system.</title>
        <authorList>
            <person name="Vonk F.J."/>
            <person name="Casewell N.R."/>
            <person name="Henkel C.V."/>
            <person name="Heimberg A.M."/>
            <person name="Jansen H.J."/>
            <person name="McCleary R.J."/>
            <person name="Kerkkamp H.M."/>
            <person name="Vos R.A."/>
            <person name="Guerreiro I."/>
            <person name="Calvete J.J."/>
            <person name="Wuster W."/>
            <person name="Woods A.E."/>
            <person name="Logan J.M."/>
            <person name="Harrison R.A."/>
            <person name="Castoe T.A."/>
            <person name="de Koning A.P."/>
            <person name="Pollock D.D."/>
            <person name="Yandell M."/>
            <person name="Calderon D."/>
            <person name="Renjifo C."/>
            <person name="Currier R.B."/>
            <person name="Salgado D."/>
            <person name="Pla D."/>
            <person name="Sanz L."/>
            <person name="Hyder A.S."/>
            <person name="Ribeiro J.M."/>
            <person name="Arntzen J.W."/>
            <person name="van den Thillart G.E."/>
            <person name="Boetzer M."/>
            <person name="Pirovano W."/>
            <person name="Dirks R.P."/>
            <person name="Spaink H.P."/>
            <person name="Duboule D."/>
            <person name="McGlinn E."/>
            <person name="Kini R.M."/>
            <person name="Richardson M.K."/>
        </authorList>
    </citation>
    <scope>NUCLEOTIDE SEQUENCE</scope>
    <source>
        <tissue evidence="1">Blood</tissue>
    </source>
</reference>